<dbReference type="InterPro" id="IPR050466">
    <property type="entry name" value="Carboxylest/Gibb_receptor"/>
</dbReference>
<proteinExistence type="predicted"/>
<accession>A0AAV5DBN1</accession>
<dbReference type="EMBL" id="BQKI01000014">
    <property type="protein sequence ID" value="GJN07699.1"/>
    <property type="molecule type" value="Genomic_DNA"/>
</dbReference>
<dbReference type="AlphaFoldDB" id="A0AAV5DBN1"/>
<protein>
    <recommendedName>
        <fullName evidence="1">Alpha/beta hydrolase fold-3 domain-containing protein</fullName>
    </recommendedName>
</protein>
<dbReference type="Pfam" id="PF07859">
    <property type="entry name" value="Abhydrolase_3"/>
    <property type="match status" value="1"/>
</dbReference>
<dbReference type="GO" id="GO:0016787">
    <property type="term" value="F:hydrolase activity"/>
    <property type="evidence" value="ECO:0007669"/>
    <property type="project" value="InterPro"/>
</dbReference>
<dbReference type="Gene3D" id="3.40.50.1820">
    <property type="entry name" value="alpha/beta hydrolase"/>
    <property type="match status" value="1"/>
</dbReference>
<comment type="caution">
    <text evidence="2">The sequence shown here is derived from an EMBL/GenBank/DDBJ whole genome shotgun (WGS) entry which is preliminary data.</text>
</comment>
<gene>
    <name evidence="2" type="primary">ga25551</name>
    <name evidence="2" type="ORF">PR202_ga25551</name>
</gene>
<dbReference type="SUPFAM" id="SSF53474">
    <property type="entry name" value="alpha/beta-Hydrolases"/>
    <property type="match status" value="1"/>
</dbReference>
<name>A0AAV5DBN1_ELECO</name>
<keyword evidence="3" id="KW-1185">Reference proteome</keyword>
<dbReference type="PANTHER" id="PTHR23024">
    <property type="entry name" value="ARYLACETAMIDE DEACETYLASE"/>
    <property type="match status" value="1"/>
</dbReference>
<evidence type="ECO:0000259" key="1">
    <source>
        <dbReference type="Pfam" id="PF07859"/>
    </source>
</evidence>
<sequence>MEGLTSRYVHVVGEMNEDENEIDTSTECRRTSPGYALSDLPAVVLSDDYHLGPEHRLPAAINDAAAAVSWLRGQNQLGLDTGAHSWLTESANFTRVFVTGESSGANMAHHVAVMHGSGLLDLSALHVSGGHQGPLVANPFGSKSPDLEPVDLSPVLVVSVGREILCDRVLDYATRLKEMRKWWSSASPRKHSMHSFLVNHGVRRPTSSS</sequence>
<feature type="domain" description="Alpha/beta hydrolase fold-3" evidence="1">
    <location>
        <begin position="39"/>
        <end position="117"/>
    </location>
</feature>
<evidence type="ECO:0000313" key="3">
    <source>
        <dbReference type="Proteomes" id="UP001054889"/>
    </source>
</evidence>
<dbReference type="PANTHER" id="PTHR23024:SF224">
    <property type="entry name" value="OS01G0155000 PROTEIN"/>
    <property type="match status" value="1"/>
</dbReference>
<dbReference type="InterPro" id="IPR029058">
    <property type="entry name" value="AB_hydrolase_fold"/>
</dbReference>
<reference evidence="2" key="1">
    <citation type="journal article" date="2018" name="DNA Res.">
        <title>Multiple hybrid de novo genome assembly of finger millet, an orphan allotetraploid crop.</title>
        <authorList>
            <person name="Hatakeyama M."/>
            <person name="Aluri S."/>
            <person name="Balachadran M.T."/>
            <person name="Sivarajan S.R."/>
            <person name="Patrignani A."/>
            <person name="Gruter S."/>
            <person name="Poveda L."/>
            <person name="Shimizu-Inatsugi R."/>
            <person name="Baeten J."/>
            <person name="Francoijs K.J."/>
            <person name="Nataraja K.N."/>
            <person name="Reddy Y.A.N."/>
            <person name="Phadnis S."/>
            <person name="Ravikumar R.L."/>
            <person name="Schlapbach R."/>
            <person name="Sreeman S.M."/>
            <person name="Shimizu K.K."/>
        </authorList>
    </citation>
    <scope>NUCLEOTIDE SEQUENCE</scope>
</reference>
<reference evidence="2" key="2">
    <citation type="submission" date="2021-12" db="EMBL/GenBank/DDBJ databases">
        <title>Resequencing data analysis of finger millet.</title>
        <authorList>
            <person name="Hatakeyama M."/>
            <person name="Aluri S."/>
            <person name="Balachadran M.T."/>
            <person name="Sivarajan S.R."/>
            <person name="Poveda L."/>
            <person name="Shimizu-Inatsugi R."/>
            <person name="Schlapbach R."/>
            <person name="Sreeman S.M."/>
            <person name="Shimizu K.K."/>
        </authorList>
    </citation>
    <scope>NUCLEOTIDE SEQUENCE</scope>
</reference>
<dbReference type="InterPro" id="IPR013094">
    <property type="entry name" value="AB_hydrolase_3"/>
</dbReference>
<organism evidence="2 3">
    <name type="scientific">Eleusine coracana subsp. coracana</name>
    <dbReference type="NCBI Taxonomy" id="191504"/>
    <lineage>
        <taxon>Eukaryota</taxon>
        <taxon>Viridiplantae</taxon>
        <taxon>Streptophyta</taxon>
        <taxon>Embryophyta</taxon>
        <taxon>Tracheophyta</taxon>
        <taxon>Spermatophyta</taxon>
        <taxon>Magnoliopsida</taxon>
        <taxon>Liliopsida</taxon>
        <taxon>Poales</taxon>
        <taxon>Poaceae</taxon>
        <taxon>PACMAD clade</taxon>
        <taxon>Chloridoideae</taxon>
        <taxon>Cynodonteae</taxon>
        <taxon>Eleusininae</taxon>
        <taxon>Eleusine</taxon>
    </lineage>
</organism>
<dbReference type="Proteomes" id="UP001054889">
    <property type="component" value="Unassembled WGS sequence"/>
</dbReference>
<evidence type="ECO:0000313" key="2">
    <source>
        <dbReference type="EMBL" id="GJN07699.1"/>
    </source>
</evidence>